<dbReference type="Pfam" id="PF00027">
    <property type="entry name" value="cNMP_binding"/>
    <property type="match status" value="1"/>
</dbReference>
<name>A0ABY4HNS4_9FLAO</name>
<organism evidence="2 3">
    <name type="scientific">Flavobacterium sediminilitoris</name>
    <dbReference type="NCBI Taxonomy" id="2024526"/>
    <lineage>
        <taxon>Bacteria</taxon>
        <taxon>Pseudomonadati</taxon>
        <taxon>Bacteroidota</taxon>
        <taxon>Flavobacteriia</taxon>
        <taxon>Flavobacteriales</taxon>
        <taxon>Flavobacteriaceae</taxon>
        <taxon>Flavobacterium</taxon>
    </lineage>
</organism>
<dbReference type="InterPro" id="IPR000595">
    <property type="entry name" value="cNMP-bd_dom"/>
</dbReference>
<feature type="domain" description="Cyclic nucleotide-binding" evidence="1">
    <location>
        <begin position="17"/>
        <end position="138"/>
    </location>
</feature>
<evidence type="ECO:0000313" key="3">
    <source>
        <dbReference type="Proteomes" id="UP000830454"/>
    </source>
</evidence>
<dbReference type="Gene3D" id="2.60.120.10">
    <property type="entry name" value="Jelly Rolls"/>
    <property type="match status" value="1"/>
</dbReference>
<keyword evidence="3" id="KW-1185">Reference proteome</keyword>
<dbReference type="InterPro" id="IPR014710">
    <property type="entry name" value="RmlC-like_jellyroll"/>
</dbReference>
<dbReference type="Proteomes" id="UP000830454">
    <property type="component" value="Chromosome"/>
</dbReference>
<reference evidence="2" key="1">
    <citation type="submission" date="2021-12" db="EMBL/GenBank/DDBJ databases">
        <authorList>
            <person name="Cha I.-T."/>
            <person name="Lee K.-E."/>
            <person name="Park S.-J."/>
        </authorList>
    </citation>
    <scope>NUCLEOTIDE SEQUENCE</scope>
    <source>
        <strain evidence="2">YSM-43</strain>
    </source>
</reference>
<dbReference type="InterPro" id="IPR018490">
    <property type="entry name" value="cNMP-bd_dom_sf"/>
</dbReference>
<sequence>MQEIEAYSHFIKNFFTAYYPISEKSTLLMLSIATVKHLKKDDYLLAVGQISKDVHILYKGIVVSSFLYDDGSTYHKNIFLEGDFVGSTVSALKNEPSNFALEVVEDCIIISFDYKKYRTLIEENVDLKNFYISYLEKNWVIDKEQREIEIVMKEAKVRYINYINQHVDIEKRIPLHYIASHLGITPTQLSRIRKDLKKKL</sequence>
<gene>
    <name evidence="2" type="ORF">LXD69_01610</name>
</gene>
<reference evidence="2" key="2">
    <citation type="submission" date="2022-04" db="EMBL/GenBank/DDBJ databases">
        <title>Complete Genome Sequence of Flavobacterium sediminilitoris YSM-43, Isolated from a Tidal Sediment.</title>
        <authorList>
            <person name="Lee P.A."/>
        </authorList>
    </citation>
    <scope>NUCLEOTIDE SEQUENCE</scope>
    <source>
        <strain evidence="2">YSM-43</strain>
    </source>
</reference>
<dbReference type="EMBL" id="CP090145">
    <property type="protein sequence ID" value="UOX34223.1"/>
    <property type="molecule type" value="Genomic_DNA"/>
</dbReference>
<dbReference type="SUPFAM" id="SSF51206">
    <property type="entry name" value="cAMP-binding domain-like"/>
    <property type="match status" value="1"/>
</dbReference>
<dbReference type="PROSITE" id="PS50042">
    <property type="entry name" value="CNMP_BINDING_3"/>
    <property type="match status" value="1"/>
</dbReference>
<dbReference type="RefSeq" id="WP_045968684.1">
    <property type="nucleotide sequence ID" value="NZ_CP090145.1"/>
</dbReference>
<proteinExistence type="predicted"/>
<dbReference type="CDD" id="cd00038">
    <property type="entry name" value="CAP_ED"/>
    <property type="match status" value="1"/>
</dbReference>
<accession>A0ABY4HNS4</accession>
<protein>
    <submittedName>
        <fullName evidence="2">Crp/Fnr family transcriptional regulator</fullName>
    </submittedName>
</protein>
<evidence type="ECO:0000259" key="1">
    <source>
        <dbReference type="PROSITE" id="PS50042"/>
    </source>
</evidence>
<evidence type="ECO:0000313" key="2">
    <source>
        <dbReference type="EMBL" id="UOX34223.1"/>
    </source>
</evidence>